<dbReference type="RefSeq" id="WP_076943001.1">
    <property type="nucleotide sequence ID" value="NZ_MOXD01000008.1"/>
</dbReference>
<dbReference type="PANTHER" id="PTHR40124">
    <property type="match status" value="1"/>
</dbReference>
<comment type="caution">
    <text evidence="3">The sequence shown here is derived from an EMBL/GenBank/DDBJ whole genome shotgun (WGS) entry which is preliminary data.</text>
</comment>
<feature type="chain" id="PRO_5010555280" description="Polysaccharide lyase 14 domain-containing protein" evidence="1">
    <location>
        <begin position="24"/>
        <end position="737"/>
    </location>
</feature>
<dbReference type="OrthoDB" id="7552220at2"/>
<evidence type="ECO:0000256" key="1">
    <source>
        <dbReference type="SAM" id="SignalP"/>
    </source>
</evidence>
<dbReference type="EMBL" id="MOXD01000008">
    <property type="protein sequence ID" value="OMQ21364.1"/>
    <property type="molecule type" value="Genomic_DNA"/>
</dbReference>
<dbReference type="Pfam" id="PF21294">
    <property type="entry name" value="Polysacc_lyase_14"/>
    <property type="match status" value="1"/>
</dbReference>
<name>A0A1S8CHP3_9GAMM</name>
<feature type="domain" description="Polysaccharide lyase 14" evidence="2">
    <location>
        <begin position="134"/>
        <end position="332"/>
    </location>
</feature>
<evidence type="ECO:0000313" key="3">
    <source>
        <dbReference type="EMBL" id="OMQ21364.1"/>
    </source>
</evidence>
<dbReference type="AlphaFoldDB" id="A0A1S8CHP3"/>
<evidence type="ECO:0000259" key="2">
    <source>
        <dbReference type="Pfam" id="PF21294"/>
    </source>
</evidence>
<dbReference type="InterPro" id="IPR048958">
    <property type="entry name" value="Polysacc_lyase_14"/>
</dbReference>
<proteinExistence type="predicted"/>
<reference evidence="3 4" key="1">
    <citation type="submission" date="2016-11" db="EMBL/GenBank/DDBJ databases">
        <title>Rahnella oryzae sp. nov., isolated from rice root.</title>
        <authorList>
            <person name="Zhang X.-X."/>
            <person name="Zhang J."/>
        </authorList>
    </citation>
    <scope>NUCLEOTIDE SEQUENCE [LARGE SCALE GENOMIC DNA]</scope>
    <source>
        <strain evidence="3 4">J11-6</strain>
    </source>
</reference>
<dbReference type="STRING" id="2034155.BMI79_14860"/>
<protein>
    <recommendedName>
        <fullName evidence="2">Polysaccharide lyase 14 domain-containing protein</fullName>
    </recommendedName>
</protein>
<keyword evidence="4" id="KW-1185">Reference proteome</keyword>
<accession>A0A1S8CHP3</accession>
<keyword evidence="1" id="KW-0732">Signal</keyword>
<dbReference type="Gene3D" id="2.60.120.200">
    <property type="match status" value="1"/>
</dbReference>
<feature type="signal peptide" evidence="1">
    <location>
        <begin position="1"/>
        <end position="23"/>
    </location>
</feature>
<dbReference type="PANTHER" id="PTHR40124:SF1">
    <property type="entry name" value="DISAGGREGATASE RELATED REPEAT PROTEIN"/>
    <property type="match status" value="1"/>
</dbReference>
<evidence type="ECO:0000313" key="4">
    <source>
        <dbReference type="Proteomes" id="UP000216021"/>
    </source>
</evidence>
<gene>
    <name evidence="3" type="ORF">BMI79_14860</name>
</gene>
<organism evidence="3 4">
    <name type="scientific">Serratia oryzae</name>
    <dbReference type="NCBI Taxonomy" id="2034155"/>
    <lineage>
        <taxon>Bacteria</taxon>
        <taxon>Pseudomonadati</taxon>
        <taxon>Pseudomonadota</taxon>
        <taxon>Gammaproteobacteria</taxon>
        <taxon>Enterobacterales</taxon>
        <taxon>Yersiniaceae</taxon>
        <taxon>Serratia</taxon>
    </lineage>
</organism>
<sequence length="737" mass="78380">MRFFAKHGSGKGMVLLGFIICLAACDNSQASSEIINNSAAPLSDNTDVASPVNDNKVQDLAAVCSFNNKAWWPLPQGNNDAPPNAFITRVDFQDDTPGLYTVTDFLKDWGITPGNSSGLAQGRLNIVADPDAPANKVLRVTYSATAGQDATGNPTPGIGGNSAMTFDAPLPKGNTALWLQYKVRFDNQFTWVRGGKLPGLGGGGKAPSGCIDNSKFNGFTTRLMWRERGSMYNYLYYPTKTEHCGDYAALNTQFLPGQWYTITQYVQLGDPGKENGQLIQFVDGVKVLELDSWNWRSDNTVSISTLKMDTFFGGGTADWAPQTDQYAYFDDFTVTTASPLGLVTTHKTRDQQSNGPSCHPQPGYQAWSAMQNYPAGSAVYAVDGSGEYHYYRARSDIAAGLSPLEMEHVLIDIYDGVVASPIPVDLEQPWLEQTVAPWYGNGITPGSSWTTGLANAGGSEEGENPGDDIDDGSIKWNLYAPLTNGGLLPNVSGAVSNSYGTANLFAVNGNLTPFSINPDNTLRYDNTGSAVTTAVRLCNTGSCDNANKGLKASADSVTSDGYPKGFTWLACVKANEPSSKNALEIEVATGDFLLGPDYSSRVKTVIQKTSSATGVQLNSIDGSSSSVVQTDTSQYHLYQVSIAMENYNTGTVDLFIDGKAAKVKSGPVLPYRGVLNAVSLSGPGNYFSLGSGAATSTATHGSLAWIIWTKAALAPADIAGSLPEEALAGSPCNLSVY</sequence>
<dbReference type="Proteomes" id="UP000216021">
    <property type="component" value="Unassembled WGS sequence"/>
</dbReference>